<dbReference type="SUPFAM" id="SSF54427">
    <property type="entry name" value="NTF2-like"/>
    <property type="match status" value="1"/>
</dbReference>
<dbReference type="Gene3D" id="3.10.450.50">
    <property type="match status" value="1"/>
</dbReference>
<dbReference type="AlphaFoldDB" id="A0A2N0I3N3"/>
<dbReference type="InterPro" id="IPR032710">
    <property type="entry name" value="NTF2-like_dom_sf"/>
</dbReference>
<keyword evidence="3" id="KW-1185">Reference proteome</keyword>
<comment type="caution">
    <text evidence="2">The sequence shown here is derived from an EMBL/GenBank/DDBJ whole genome shotgun (WGS) entry which is preliminary data.</text>
</comment>
<sequence length="131" mass="14420">MTDKASANIVELETRFWQSMIDKDAKTAAAMIADQSIVTGPMGAMQITPQKYEEMTRDGKWTLEAFEFSDVDVIFPSDDVAVIAYKVHQTGTMADKAMDLTCADSSTWVHDGNGWKCALHTETILADHAVS</sequence>
<name>A0A2N0I3N3_9SPHN</name>
<dbReference type="RefSeq" id="WP_100866187.1">
    <property type="nucleotide sequence ID" value="NZ_PHUF01000002.1"/>
</dbReference>
<organism evidence="2 3">
    <name type="scientific">Novosphingobium kunmingense</name>
    <dbReference type="NCBI Taxonomy" id="1211806"/>
    <lineage>
        <taxon>Bacteria</taxon>
        <taxon>Pseudomonadati</taxon>
        <taxon>Pseudomonadota</taxon>
        <taxon>Alphaproteobacteria</taxon>
        <taxon>Sphingomonadales</taxon>
        <taxon>Sphingomonadaceae</taxon>
        <taxon>Novosphingobium</taxon>
    </lineage>
</organism>
<gene>
    <name evidence="2" type="ORF">B0I00_0998</name>
</gene>
<dbReference type="Proteomes" id="UP000232587">
    <property type="component" value="Unassembled WGS sequence"/>
</dbReference>
<proteinExistence type="predicted"/>
<evidence type="ECO:0000259" key="1">
    <source>
        <dbReference type="Pfam" id="PF14534"/>
    </source>
</evidence>
<feature type="domain" description="DUF4440" evidence="1">
    <location>
        <begin position="9"/>
        <end position="117"/>
    </location>
</feature>
<dbReference type="InterPro" id="IPR027843">
    <property type="entry name" value="DUF4440"/>
</dbReference>
<protein>
    <submittedName>
        <fullName evidence="2">Uncharacterized protein DUF4440</fullName>
    </submittedName>
</protein>
<reference evidence="2 3" key="1">
    <citation type="submission" date="2017-11" db="EMBL/GenBank/DDBJ databases">
        <title>Genomic Encyclopedia of Type Strains, Phase III (KMG-III): the genomes of soil and plant-associated and newly described type strains.</title>
        <authorList>
            <person name="Whitman W."/>
        </authorList>
    </citation>
    <scope>NUCLEOTIDE SEQUENCE [LARGE SCALE GENOMIC DNA]</scope>
    <source>
        <strain evidence="2 3">CGMCC 1.12274</strain>
    </source>
</reference>
<dbReference type="EMBL" id="PHUF01000002">
    <property type="protein sequence ID" value="PKB25791.1"/>
    <property type="molecule type" value="Genomic_DNA"/>
</dbReference>
<evidence type="ECO:0000313" key="3">
    <source>
        <dbReference type="Proteomes" id="UP000232587"/>
    </source>
</evidence>
<dbReference type="OrthoDB" id="7605348at2"/>
<dbReference type="Pfam" id="PF14534">
    <property type="entry name" value="DUF4440"/>
    <property type="match status" value="1"/>
</dbReference>
<evidence type="ECO:0000313" key="2">
    <source>
        <dbReference type="EMBL" id="PKB25791.1"/>
    </source>
</evidence>
<accession>A0A2N0I3N3</accession>